<dbReference type="Proteomes" id="UP001165082">
    <property type="component" value="Unassembled WGS sequence"/>
</dbReference>
<reference evidence="1" key="1">
    <citation type="submission" date="2022-07" db="EMBL/GenBank/DDBJ databases">
        <title>Genome analysis of Parmales, a sister group of diatoms, reveals the evolutionary specialization of diatoms from phago-mixotrophs to photoautotrophs.</title>
        <authorList>
            <person name="Ban H."/>
            <person name="Sato S."/>
            <person name="Yoshikawa S."/>
            <person name="Kazumasa Y."/>
            <person name="Nakamura Y."/>
            <person name="Ichinomiya M."/>
            <person name="Saitoh K."/>
            <person name="Sato N."/>
            <person name="Blanc-Mathieu R."/>
            <person name="Endo H."/>
            <person name="Kuwata A."/>
            <person name="Ogata H."/>
        </authorList>
    </citation>
    <scope>NUCLEOTIDE SEQUENCE</scope>
</reference>
<sequence length="162" mass="18517">MIDDDRWSETLEHVRLHFKANRRNRTTVSRPIPPPLDEKGERILKKVMRGYSLEIFAGKCEYTRACHAAGILTASPIERETSKHNLPFPERELSTEANTSWGSVLIGRHIDRMVDLNEASNGTIRGTVWLAPPCTPYCSFNSRVNAKINERTRKANLEEKTK</sequence>
<dbReference type="EMBL" id="BRXZ01006050">
    <property type="protein sequence ID" value="GMH54524.1"/>
    <property type="molecule type" value="Genomic_DNA"/>
</dbReference>
<organism evidence="1 2">
    <name type="scientific">Triparma retinervis</name>
    <dbReference type="NCBI Taxonomy" id="2557542"/>
    <lineage>
        <taxon>Eukaryota</taxon>
        <taxon>Sar</taxon>
        <taxon>Stramenopiles</taxon>
        <taxon>Ochrophyta</taxon>
        <taxon>Bolidophyceae</taxon>
        <taxon>Parmales</taxon>
        <taxon>Triparmaceae</taxon>
        <taxon>Triparma</taxon>
    </lineage>
</organism>
<keyword evidence="2" id="KW-1185">Reference proteome</keyword>
<name>A0A9W6ZHF5_9STRA</name>
<dbReference type="AlphaFoldDB" id="A0A9W6ZHF5"/>
<feature type="non-terminal residue" evidence="1">
    <location>
        <position position="162"/>
    </location>
</feature>
<dbReference type="OrthoDB" id="10622584at2759"/>
<proteinExistence type="predicted"/>
<comment type="caution">
    <text evidence="1">The sequence shown here is derived from an EMBL/GenBank/DDBJ whole genome shotgun (WGS) entry which is preliminary data.</text>
</comment>
<accession>A0A9W6ZHF5</accession>
<evidence type="ECO:0000313" key="2">
    <source>
        <dbReference type="Proteomes" id="UP001165082"/>
    </source>
</evidence>
<protein>
    <submittedName>
        <fullName evidence="1">Uncharacterized protein</fullName>
    </submittedName>
</protein>
<evidence type="ECO:0000313" key="1">
    <source>
        <dbReference type="EMBL" id="GMH54524.1"/>
    </source>
</evidence>
<gene>
    <name evidence="1" type="ORF">TrRE_jg2258</name>
</gene>